<organism evidence="2 3">
    <name type="scientific">Desmophyllum pertusum</name>
    <dbReference type="NCBI Taxonomy" id="174260"/>
    <lineage>
        <taxon>Eukaryota</taxon>
        <taxon>Metazoa</taxon>
        <taxon>Cnidaria</taxon>
        <taxon>Anthozoa</taxon>
        <taxon>Hexacorallia</taxon>
        <taxon>Scleractinia</taxon>
        <taxon>Caryophylliina</taxon>
        <taxon>Caryophylliidae</taxon>
        <taxon>Desmophyllum</taxon>
    </lineage>
</organism>
<feature type="chain" id="PRO_5040937925" evidence="1">
    <location>
        <begin position="23"/>
        <end position="109"/>
    </location>
</feature>
<sequence length="109" mass="12503">MPQTFSHLWINSPLLFMHLLQQHTQVWIGVNFLIFSPYYHLPSLDVALRKSSAQQLAIILQDPQWHEPLLQEHTDEVCMSILLEILDQGCSPALPRPHPVLGWSSSLLV</sequence>
<name>A0A9X0D365_9CNID</name>
<reference evidence="2" key="1">
    <citation type="submission" date="2023-01" db="EMBL/GenBank/DDBJ databases">
        <title>Genome assembly of the deep-sea coral Lophelia pertusa.</title>
        <authorList>
            <person name="Herrera S."/>
            <person name="Cordes E."/>
        </authorList>
    </citation>
    <scope>NUCLEOTIDE SEQUENCE</scope>
    <source>
        <strain evidence="2">USNM1676648</strain>
        <tissue evidence="2">Polyp</tissue>
    </source>
</reference>
<evidence type="ECO:0000256" key="1">
    <source>
        <dbReference type="SAM" id="SignalP"/>
    </source>
</evidence>
<dbReference type="Proteomes" id="UP001163046">
    <property type="component" value="Unassembled WGS sequence"/>
</dbReference>
<feature type="signal peptide" evidence="1">
    <location>
        <begin position="1"/>
        <end position="22"/>
    </location>
</feature>
<keyword evidence="1" id="KW-0732">Signal</keyword>
<comment type="caution">
    <text evidence="2">The sequence shown here is derived from an EMBL/GenBank/DDBJ whole genome shotgun (WGS) entry which is preliminary data.</text>
</comment>
<protein>
    <submittedName>
        <fullName evidence="2">Uncharacterized protein</fullName>
    </submittedName>
</protein>
<evidence type="ECO:0000313" key="2">
    <source>
        <dbReference type="EMBL" id="KAJ7384896.1"/>
    </source>
</evidence>
<dbReference type="EMBL" id="MU825883">
    <property type="protein sequence ID" value="KAJ7384896.1"/>
    <property type="molecule type" value="Genomic_DNA"/>
</dbReference>
<evidence type="ECO:0000313" key="3">
    <source>
        <dbReference type="Proteomes" id="UP001163046"/>
    </source>
</evidence>
<dbReference type="AlphaFoldDB" id="A0A9X0D365"/>
<dbReference type="OrthoDB" id="428850at2759"/>
<keyword evidence="3" id="KW-1185">Reference proteome</keyword>
<gene>
    <name evidence="2" type="ORF">OS493_018583</name>
</gene>
<accession>A0A9X0D365</accession>
<proteinExistence type="predicted"/>